<protein>
    <submittedName>
        <fullName evidence="3">Non-canonical purine NTP pyrophosphatase rdgB/HAM1 family</fullName>
    </submittedName>
</protein>
<keyword evidence="2" id="KW-0378">Hydrolase</keyword>
<feature type="non-terminal residue" evidence="3">
    <location>
        <position position="85"/>
    </location>
</feature>
<dbReference type="PANTHER" id="PTHR11067">
    <property type="entry name" value="INOSINE TRIPHOSPHATE PYROPHOSPHATASE/HAM1 PROTEIN"/>
    <property type="match status" value="1"/>
</dbReference>
<reference evidence="3" key="2">
    <citation type="journal article" date="2023" name="IMA Fungus">
        <title>Comparative genomic study of the Penicillium genus elucidates a diverse pangenome and 15 lateral gene transfer events.</title>
        <authorList>
            <person name="Petersen C."/>
            <person name="Sorensen T."/>
            <person name="Nielsen M.R."/>
            <person name="Sondergaard T.E."/>
            <person name="Sorensen J.L."/>
            <person name="Fitzpatrick D.A."/>
            <person name="Frisvad J.C."/>
            <person name="Nielsen K.L."/>
        </authorList>
    </citation>
    <scope>NUCLEOTIDE SEQUENCE</scope>
    <source>
        <strain evidence="3">IBT 21472</strain>
    </source>
</reference>
<proteinExistence type="inferred from homology"/>
<comment type="caution">
    <text evidence="3">The sequence shown here is derived from an EMBL/GenBank/DDBJ whole genome shotgun (WGS) entry which is preliminary data.</text>
</comment>
<gene>
    <name evidence="3" type="ORF">N7476_007739</name>
</gene>
<dbReference type="PANTHER" id="PTHR11067:SF9">
    <property type="entry name" value="INOSINE TRIPHOSPHATE PYROPHOSPHATASE"/>
    <property type="match status" value="1"/>
</dbReference>
<comment type="similarity">
    <text evidence="1">Belongs to the HAM1 NTPase family.</text>
</comment>
<dbReference type="GO" id="GO:0005737">
    <property type="term" value="C:cytoplasm"/>
    <property type="evidence" value="ECO:0007669"/>
    <property type="project" value="TreeGrafter"/>
</dbReference>
<dbReference type="InterPro" id="IPR002637">
    <property type="entry name" value="RdgB/HAM1"/>
</dbReference>
<evidence type="ECO:0000313" key="3">
    <source>
        <dbReference type="EMBL" id="KAJ5307083.1"/>
    </source>
</evidence>
<dbReference type="Gene3D" id="3.90.950.10">
    <property type="match status" value="1"/>
</dbReference>
<name>A0A9W9U0W5_9EURO</name>
<dbReference type="Pfam" id="PF01725">
    <property type="entry name" value="Ham1p_like"/>
    <property type="match status" value="1"/>
</dbReference>
<dbReference type="SUPFAM" id="SSF52972">
    <property type="entry name" value="ITPase-like"/>
    <property type="match status" value="1"/>
</dbReference>
<dbReference type="EMBL" id="JAPZBO010000008">
    <property type="protein sequence ID" value="KAJ5307083.1"/>
    <property type="molecule type" value="Genomic_DNA"/>
</dbReference>
<keyword evidence="4" id="KW-1185">Reference proteome</keyword>
<organism evidence="3 4">
    <name type="scientific">Penicillium atrosanguineum</name>
    <dbReference type="NCBI Taxonomy" id="1132637"/>
    <lineage>
        <taxon>Eukaryota</taxon>
        <taxon>Fungi</taxon>
        <taxon>Dikarya</taxon>
        <taxon>Ascomycota</taxon>
        <taxon>Pezizomycotina</taxon>
        <taxon>Eurotiomycetes</taxon>
        <taxon>Eurotiomycetidae</taxon>
        <taxon>Eurotiales</taxon>
        <taxon>Aspergillaceae</taxon>
        <taxon>Penicillium</taxon>
    </lineage>
</organism>
<evidence type="ECO:0000313" key="4">
    <source>
        <dbReference type="Proteomes" id="UP001147746"/>
    </source>
</evidence>
<dbReference type="GO" id="GO:0047429">
    <property type="term" value="F:nucleoside triphosphate diphosphatase activity"/>
    <property type="evidence" value="ECO:0007669"/>
    <property type="project" value="InterPro"/>
</dbReference>
<dbReference type="InterPro" id="IPR029001">
    <property type="entry name" value="ITPase-like_fam"/>
</dbReference>
<sequence>RQSAIRQQIKRYFISGNNHKLVEAQAILGIAIEVSSKTVDAPEIQETIEEIAEERARRTSAAINGHALAEDKALYFHALNGLPGP</sequence>
<dbReference type="GO" id="GO:0009143">
    <property type="term" value="P:nucleoside triphosphate catabolic process"/>
    <property type="evidence" value="ECO:0007669"/>
    <property type="project" value="InterPro"/>
</dbReference>
<evidence type="ECO:0000256" key="1">
    <source>
        <dbReference type="ARBA" id="ARBA00008023"/>
    </source>
</evidence>
<dbReference type="Proteomes" id="UP001147746">
    <property type="component" value="Unassembled WGS sequence"/>
</dbReference>
<evidence type="ECO:0000256" key="2">
    <source>
        <dbReference type="ARBA" id="ARBA00022801"/>
    </source>
</evidence>
<accession>A0A9W9U0W5</accession>
<reference evidence="3" key="1">
    <citation type="submission" date="2022-12" db="EMBL/GenBank/DDBJ databases">
        <authorList>
            <person name="Petersen C."/>
        </authorList>
    </citation>
    <scope>NUCLEOTIDE SEQUENCE</scope>
    <source>
        <strain evidence="3">IBT 21472</strain>
    </source>
</reference>
<dbReference type="AlphaFoldDB" id="A0A9W9U0W5"/>